<evidence type="ECO:0000313" key="2">
    <source>
        <dbReference type="Proteomes" id="UP000196118"/>
    </source>
</evidence>
<organism evidence="1 2">
    <name type="scientific">Pediococcus pentosaceus</name>
    <dbReference type="NCBI Taxonomy" id="1255"/>
    <lineage>
        <taxon>Bacteria</taxon>
        <taxon>Bacillati</taxon>
        <taxon>Bacillota</taxon>
        <taxon>Bacilli</taxon>
        <taxon>Lactobacillales</taxon>
        <taxon>Lactobacillaceae</taxon>
        <taxon>Pediococcus</taxon>
    </lineage>
</organism>
<accession>A0A1Y0VM56</accession>
<dbReference type="SUPFAM" id="SSF47413">
    <property type="entry name" value="lambda repressor-like DNA-binding domains"/>
    <property type="match status" value="1"/>
</dbReference>
<dbReference type="Pfam" id="PF01381">
    <property type="entry name" value="HTH_3"/>
    <property type="match status" value="1"/>
</dbReference>
<dbReference type="InterPro" id="IPR001387">
    <property type="entry name" value="Cro/C1-type_HTH"/>
</dbReference>
<reference evidence="1 2" key="1">
    <citation type="submission" date="2017-05" db="EMBL/GenBank/DDBJ databases">
        <title>Genome sequence of Pediococcus pentosaceus strain SRCM100892.</title>
        <authorList>
            <person name="Cho S.H."/>
        </authorList>
    </citation>
    <scope>NUCLEOTIDE SEQUENCE [LARGE SCALE GENOMIC DNA]</scope>
    <source>
        <strain evidence="1 2">SRCM100892</strain>
    </source>
</reference>
<dbReference type="CDD" id="cd00093">
    <property type="entry name" value="HTH_XRE"/>
    <property type="match status" value="1"/>
</dbReference>
<evidence type="ECO:0000313" key="1">
    <source>
        <dbReference type="EMBL" id="ARW19271.1"/>
    </source>
</evidence>
<dbReference type="SMART" id="SM00530">
    <property type="entry name" value="HTH_XRE"/>
    <property type="match status" value="1"/>
</dbReference>
<protein>
    <submittedName>
        <fullName evidence="1">Uncharacterized protein</fullName>
    </submittedName>
</protein>
<name>A0A1Y0VM56_PEDPE</name>
<dbReference type="RefSeq" id="WP_081106914.1">
    <property type="nucleotide sequence ID" value="NZ_CP066081.1"/>
</dbReference>
<dbReference type="Proteomes" id="UP000196118">
    <property type="component" value="Chromosome"/>
</dbReference>
<dbReference type="InterPro" id="IPR010982">
    <property type="entry name" value="Lambda_DNA-bd_dom_sf"/>
</dbReference>
<dbReference type="AlphaFoldDB" id="A0A1Y0VM56"/>
<dbReference type="EMBL" id="CP021474">
    <property type="protein sequence ID" value="ARW19271.1"/>
    <property type="molecule type" value="Genomic_DNA"/>
</dbReference>
<sequence length="68" mass="7804">MNDDAQASQGVLKHLKAKQIKQEDVANYLGISRTTLNRKLNGSSEFKISEIKLIHKQYNVPLNLFFEE</sequence>
<dbReference type="GO" id="GO:0003677">
    <property type="term" value="F:DNA binding"/>
    <property type="evidence" value="ECO:0007669"/>
    <property type="project" value="InterPro"/>
</dbReference>
<dbReference type="Gene3D" id="1.10.260.40">
    <property type="entry name" value="lambda repressor-like DNA-binding domains"/>
    <property type="match status" value="1"/>
</dbReference>
<dbReference type="PROSITE" id="PS50943">
    <property type="entry name" value="HTH_CROC1"/>
    <property type="match status" value="1"/>
</dbReference>
<gene>
    <name evidence="1" type="ORF">S100892_00682</name>
</gene>
<proteinExistence type="predicted"/>